<name>A0A166FUR1_SECCO</name>
<evidence type="ECO:0000313" key="1">
    <source>
        <dbReference type="EMBL" id="KZL35831.1"/>
    </source>
</evidence>
<dbReference type="Proteomes" id="UP000076480">
    <property type="component" value="Unassembled WGS sequence"/>
</dbReference>
<proteinExistence type="predicted"/>
<dbReference type="OrthoDB" id="2304331at2"/>
<sequence length="106" mass="11574">MSNIFDILKMVTVNHQGVSSPQIVVTDVAGKPNGLLTDLLRDALSNMRLFVDIDDVDSANEVLSALNIHTPLPDDVLDEYAKILKEPVLGLNLAPQKDQIEVLVRG</sequence>
<comment type="caution">
    <text evidence="1">The sequence shown here is derived from an EMBL/GenBank/DDBJ whole genome shotgun (WGS) entry which is preliminary data.</text>
</comment>
<organism evidence="1 2">
    <name type="scientific">Secundilactobacillus collinoides</name>
    <name type="common">Lactobacillus collinoides</name>
    <dbReference type="NCBI Taxonomy" id="33960"/>
    <lineage>
        <taxon>Bacteria</taxon>
        <taxon>Bacillati</taxon>
        <taxon>Bacillota</taxon>
        <taxon>Bacilli</taxon>
        <taxon>Lactobacillales</taxon>
        <taxon>Lactobacillaceae</taxon>
        <taxon>Secundilactobacillus</taxon>
    </lineage>
</organism>
<evidence type="ECO:0000313" key="2">
    <source>
        <dbReference type="Proteomes" id="UP000076480"/>
    </source>
</evidence>
<accession>A0A166FUR1</accession>
<dbReference type="PATRIC" id="fig|33960.6.peg.197"/>
<dbReference type="RefSeq" id="WP_054759331.1">
    <property type="nucleotide sequence ID" value="NZ_JYDC01000105.1"/>
</dbReference>
<gene>
    <name evidence="1" type="ORF">TY91_15210</name>
</gene>
<protein>
    <submittedName>
        <fullName evidence="1">Uncharacterized protein</fullName>
    </submittedName>
</protein>
<dbReference type="EMBL" id="JYDC01000105">
    <property type="protein sequence ID" value="KZL35831.1"/>
    <property type="molecule type" value="Genomic_DNA"/>
</dbReference>
<keyword evidence="2" id="KW-1185">Reference proteome</keyword>
<dbReference type="AlphaFoldDB" id="A0A166FUR1"/>
<reference evidence="1 2" key="1">
    <citation type="submission" date="2015-02" db="EMBL/GenBank/DDBJ databases">
        <title>Draft genome sequence of Lactobacillus collinoides CUPV2371 isolated from a natural cider, the first genome sequence of a strain of this species.</title>
        <authorList>
            <person name="Puertas A.I."/>
            <person name="Spano G."/>
            <person name="Capozzi V."/>
            <person name="Lamontanara A."/>
            <person name="Orru L."/>
            <person name="Duenas M.T."/>
        </authorList>
    </citation>
    <scope>NUCLEOTIDE SEQUENCE [LARGE SCALE GENOMIC DNA]</scope>
    <source>
        <strain evidence="1 2">237</strain>
    </source>
</reference>